<dbReference type="CTD" id="49077"/>
<evidence type="ECO:0000256" key="2">
    <source>
        <dbReference type="ARBA" id="ARBA00004496"/>
    </source>
</evidence>
<evidence type="ECO:0000313" key="9">
    <source>
        <dbReference type="Proteomes" id="UP000515162"/>
    </source>
</evidence>
<gene>
    <name evidence="10" type="primary">LOC117139655</name>
</gene>
<sequence>MHLNKYSEVVERLENEEFEQVELGAEVYQQLLAIYLYQNKLADAKLLWMRVPANLKDDKELIQLNLLNIALQNNNYADFFKHIKYEWSERVKSPVEDLLNKQREELFKLMGSAYVSIYQHNLLELSLMSEDELKRVCAALNWTEELDGDRVILKPKVQEAPPTRGNDDQLLKLTEFVTFLEN</sequence>
<evidence type="ECO:0000256" key="4">
    <source>
        <dbReference type="ARBA" id="ARBA00014875"/>
    </source>
</evidence>
<evidence type="ECO:0000256" key="1">
    <source>
        <dbReference type="ARBA" id="ARBA00004123"/>
    </source>
</evidence>
<keyword evidence="7" id="KW-0539">Nucleus</keyword>
<comment type="similarity">
    <text evidence="3">Belongs to the CSN8 family.</text>
</comment>
<dbReference type="PANTHER" id="PTHR13339">
    <property type="entry name" value="COP9 SIGNALOSOME COMPLEX SUBUNIT 8"/>
    <property type="match status" value="1"/>
</dbReference>
<dbReference type="GeneID" id="117139655"/>
<dbReference type="GO" id="GO:0000338">
    <property type="term" value="P:protein deneddylation"/>
    <property type="evidence" value="ECO:0007669"/>
    <property type="project" value="InterPro"/>
</dbReference>
<dbReference type="Gene3D" id="1.25.40.990">
    <property type="match status" value="1"/>
</dbReference>
<evidence type="ECO:0000259" key="8">
    <source>
        <dbReference type="PROSITE" id="PS50250"/>
    </source>
</evidence>
<dbReference type="InterPro" id="IPR000717">
    <property type="entry name" value="PCI_dom"/>
</dbReference>
<dbReference type="AlphaFoldDB" id="A0A6P8K0E4"/>
<keyword evidence="5" id="KW-0963">Cytoplasm</keyword>
<dbReference type="InterPro" id="IPR033205">
    <property type="entry name" value="COP9_CSN8"/>
</dbReference>
<protein>
    <recommendedName>
        <fullName evidence="4">COP9 signalosome complex subunit 8</fullName>
    </recommendedName>
</protein>
<evidence type="ECO:0000256" key="3">
    <source>
        <dbReference type="ARBA" id="ARBA00008252"/>
    </source>
</evidence>
<dbReference type="PROSITE" id="PS50250">
    <property type="entry name" value="PCI"/>
    <property type="match status" value="1"/>
</dbReference>
<proteinExistence type="inferred from homology"/>
<dbReference type="GO" id="GO:0008180">
    <property type="term" value="C:COP9 signalosome"/>
    <property type="evidence" value="ECO:0007669"/>
    <property type="project" value="UniProtKB-KW"/>
</dbReference>
<comment type="subcellular location">
    <subcellularLocation>
        <location evidence="2">Cytoplasm</location>
    </subcellularLocation>
    <subcellularLocation>
        <location evidence="1">Nucleus</location>
    </subcellularLocation>
</comment>
<dbReference type="PANTHER" id="PTHR13339:SF0">
    <property type="entry name" value="COP9 SIGNALOSOME COMPLEX SUBUNIT 8"/>
    <property type="match status" value="1"/>
</dbReference>
<dbReference type="RefSeq" id="XP_033158049.1">
    <property type="nucleotide sequence ID" value="XM_033302158.1"/>
</dbReference>
<keyword evidence="6" id="KW-0736">Signalosome</keyword>
<evidence type="ECO:0000313" key="10">
    <source>
        <dbReference type="RefSeq" id="XP_033158049.1"/>
    </source>
</evidence>
<feature type="domain" description="PCI" evidence="8">
    <location>
        <begin position="1"/>
        <end position="167"/>
    </location>
</feature>
<evidence type="ECO:0000256" key="5">
    <source>
        <dbReference type="ARBA" id="ARBA00022490"/>
    </source>
</evidence>
<dbReference type="GO" id="GO:0005737">
    <property type="term" value="C:cytoplasm"/>
    <property type="evidence" value="ECO:0007669"/>
    <property type="project" value="UniProtKB-SubCell"/>
</dbReference>
<organism evidence="9 10">
    <name type="scientific">Drosophila mauritiana</name>
    <name type="common">Fruit fly</name>
    <dbReference type="NCBI Taxonomy" id="7226"/>
    <lineage>
        <taxon>Eukaryota</taxon>
        <taxon>Metazoa</taxon>
        <taxon>Ecdysozoa</taxon>
        <taxon>Arthropoda</taxon>
        <taxon>Hexapoda</taxon>
        <taxon>Insecta</taxon>
        <taxon>Pterygota</taxon>
        <taxon>Neoptera</taxon>
        <taxon>Endopterygota</taxon>
        <taxon>Diptera</taxon>
        <taxon>Brachycera</taxon>
        <taxon>Muscomorpha</taxon>
        <taxon>Ephydroidea</taxon>
        <taxon>Drosophilidae</taxon>
        <taxon>Drosophila</taxon>
        <taxon>Sophophora</taxon>
    </lineage>
</organism>
<keyword evidence="9" id="KW-1185">Reference proteome</keyword>
<dbReference type="Pfam" id="PF10075">
    <property type="entry name" value="CSN8_PSD8_EIF3K"/>
    <property type="match status" value="1"/>
</dbReference>
<accession>A0A6P8K0E4</accession>
<reference evidence="10" key="1">
    <citation type="submission" date="2025-08" db="UniProtKB">
        <authorList>
            <consortium name="RefSeq"/>
        </authorList>
    </citation>
    <scope>IDENTIFICATION</scope>
    <source>
        <strain evidence="10">Mau12</strain>
        <tissue evidence="10">Whole Body</tissue>
    </source>
</reference>
<name>A0A6P8K0E4_DROMA</name>
<dbReference type="GO" id="GO:0010387">
    <property type="term" value="P:COP9 signalosome assembly"/>
    <property type="evidence" value="ECO:0007669"/>
    <property type="project" value="InterPro"/>
</dbReference>
<dbReference type="Proteomes" id="UP000515162">
    <property type="component" value="Chromosome 2L"/>
</dbReference>
<evidence type="ECO:0000256" key="7">
    <source>
        <dbReference type="ARBA" id="ARBA00023242"/>
    </source>
</evidence>
<dbReference type="InterPro" id="IPR033464">
    <property type="entry name" value="CSN8_PSD8_EIF3K"/>
</dbReference>
<evidence type="ECO:0000256" key="6">
    <source>
        <dbReference type="ARBA" id="ARBA00022790"/>
    </source>
</evidence>